<dbReference type="SUPFAM" id="SSF52266">
    <property type="entry name" value="SGNH hydrolase"/>
    <property type="match status" value="1"/>
</dbReference>
<proteinExistence type="predicted"/>
<sequence length="269" mass="29065">MAGGVLFSWTPCKMCPGNLDPGFDSLAAKGRPHMQILPLLRKIVHHNKRGRNGMFVYAALGDSITFGQNASSVERMYPSLIISMLRSKGIQAKRIVLARPGWTSADLVDALDTDPYPFRFVDTVTVWIGGVDLISGGLQMLQGSGKSGLEAMIRQYERRLGAILRHIRTAGSCDVVCCTQYNPFPNSPIAVTGIGLLNQVISGTAARTGCSVARVDQWFSGNEPRLIDGYRSGSVEEVPRGITAVHPNDNGHSVIAAGLLPIVYSGRKR</sequence>
<organism evidence="2 3">
    <name type="scientific">Paenibacillus validus</name>
    <dbReference type="NCBI Taxonomy" id="44253"/>
    <lineage>
        <taxon>Bacteria</taxon>
        <taxon>Bacillati</taxon>
        <taxon>Bacillota</taxon>
        <taxon>Bacilli</taxon>
        <taxon>Bacillales</taxon>
        <taxon>Paenibacillaceae</taxon>
        <taxon>Paenibacillus</taxon>
    </lineage>
</organism>
<accession>A0A7X2Z9V1</accession>
<dbReference type="Proteomes" id="UP000450917">
    <property type="component" value="Unassembled WGS sequence"/>
</dbReference>
<dbReference type="Gene3D" id="3.40.50.1110">
    <property type="entry name" value="SGNH hydrolase"/>
    <property type="match status" value="1"/>
</dbReference>
<feature type="domain" description="SGNH hydrolase-type esterase" evidence="1">
    <location>
        <begin position="59"/>
        <end position="253"/>
    </location>
</feature>
<evidence type="ECO:0000313" key="3">
    <source>
        <dbReference type="Proteomes" id="UP000450917"/>
    </source>
</evidence>
<dbReference type="Pfam" id="PF13472">
    <property type="entry name" value="Lipase_GDSL_2"/>
    <property type="match status" value="1"/>
</dbReference>
<dbReference type="GO" id="GO:0016787">
    <property type="term" value="F:hydrolase activity"/>
    <property type="evidence" value="ECO:0007669"/>
    <property type="project" value="UniProtKB-KW"/>
</dbReference>
<keyword evidence="3" id="KW-1185">Reference proteome</keyword>
<reference evidence="2 3" key="1">
    <citation type="submission" date="2019-11" db="EMBL/GenBank/DDBJ databases">
        <title>Draft genome sequences of five Paenibacillus species of dairy origin.</title>
        <authorList>
            <person name="Olajide A.M."/>
            <person name="Chen S."/>
            <person name="Lapointe G."/>
        </authorList>
    </citation>
    <scope>NUCLEOTIDE SEQUENCE [LARGE SCALE GENOMIC DNA]</scope>
    <source>
        <strain evidence="2 3">2CS3</strain>
    </source>
</reference>
<name>A0A7X2Z9V1_9BACL</name>
<dbReference type="InterPro" id="IPR013830">
    <property type="entry name" value="SGNH_hydro"/>
</dbReference>
<keyword evidence="2" id="KW-0378">Hydrolase</keyword>
<dbReference type="CDD" id="cd00229">
    <property type="entry name" value="SGNH_hydrolase"/>
    <property type="match status" value="1"/>
</dbReference>
<protein>
    <submittedName>
        <fullName evidence="2">SGNH/GDSL hydrolase family protein</fullName>
    </submittedName>
</protein>
<gene>
    <name evidence="2" type="ORF">GNP93_05695</name>
</gene>
<dbReference type="AlphaFoldDB" id="A0A7X2Z9V1"/>
<dbReference type="EMBL" id="WNZX01000003">
    <property type="protein sequence ID" value="MUG70171.1"/>
    <property type="molecule type" value="Genomic_DNA"/>
</dbReference>
<evidence type="ECO:0000259" key="1">
    <source>
        <dbReference type="Pfam" id="PF13472"/>
    </source>
</evidence>
<evidence type="ECO:0000313" key="2">
    <source>
        <dbReference type="EMBL" id="MUG70171.1"/>
    </source>
</evidence>
<comment type="caution">
    <text evidence="2">The sequence shown here is derived from an EMBL/GenBank/DDBJ whole genome shotgun (WGS) entry which is preliminary data.</text>
</comment>
<dbReference type="InterPro" id="IPR036514">
    <property type="entry name" value="SGNH_hydro_sf"/>
</dbReference>